<accession>A0A0D0CNC1</accession>
<dbReference type="AlphaFoldDB" id="A0A0D0CNC1"/>
<sequence>MDLNSRYDENDDCGDCKSGIAVKSLFKYSFNNTTRNLEHEIIKACLEVDKAGPSCSSSGQQAGFCVVPFGRGSTQTDRYEKWVPFLNGRPHGVLRAVIPGALQSIDSLKIDMQLAQVIYDMFQGHEWLYEKAGILHGDINMINALVRWEDSDTVCGVLHDFDRSTVTDQIILTQISTIIGQMDPNRTSSVMVEFSKLLSKKALRTPGTGHAS</sequence>
<feature type="domain" description="Fungal-type protein kinase" evidence="1">
    <location>
        <begin position="95"/>
        <end position="166"/>
    </location>
</feature>
<dbReference type="Pfam" id="PF17667">
    <property type="entry name" value="Pkinase_fungal"/>
    <property type="match status" value="1"/>
</dbReference>
<keyword evidence="3" id="KW-1185">Reference proteome</keyword>
<protein>
    <recommendedName>
        <fullName evidence="1">Fungal-type protein kinase domain-containing protein</fullName>
    </recommendedName>
</protein>
<proteinExistence type="predicted"/>
<dbReference type="Proteomes" id="UP000053593">
    <property type="component" value="Unassembled WGS sequence"/>
</dbReference>
<evidence type="ECO:0000259" key="1">
    <source>
        <dbReference type="Pfam" id="PF17667"/>
    </source>
</evidence>
<organism evidence="2 3">
    <name type="scientific">Collybiopsis luxurians FD-317 M1</name>
    <dbReference type="NCBI Taxonomy" id="944289"/>
    <lineage>
        <taxon>Eukaryota</taxon>
        <taxon>Fungi</taxon>
        <taxon>Dikarya</taxon>
        <taxon>Basidiomycota</taxon>
        <taxon>Agaricomycotina</taxon>
        <taxon>Agaricomycetes</taxon>
        <taxon>Agaricomycetidae</taxon>
        <taxon>Agaricales</taxon>
        <taxon>Marasmiineae</taxon>
        <taxon>Omphalotaceae</taxon>
        <taxon>Collybiopsis</taxon>
        <taxon>Collybiopsis luxurians</taxon>
    </lineage>
</organism>
<reference evidence="2 3" key="1">
    <citation type="submission" date="2014-04" db="EMBL/GenBank/DDBJ databases">
        <title>Evolutionary Origins and Diversification of the Mycorrhizal Mutualists.</title>
        <authorList>
            <consortium name="DOE Joint Genome Institute"/>
            <consortium name="Mycorrhizal Genomics Consortium"/>
            <person name="Kohler A."/>
            <person name="Kuo A."/>
            <person name="Nagy L.G."/>
            <person name="Floudas D."/>
            <person name="Copeland A."/>
            <person name="Barry K.W."/>
            <person name="Cichocki N."/>
            <person name="Veneault-Fourrey C."/>
            <person name="LaButti K."/>
            <person name="Lindquist E.A."/>
            <person name="Lipzen A."/>
            <person name="Lundell T."/>
            <person name="Morin E."/>
            <person name="Murat C."/>
            <person name="Riley R."/>
            <person name="Ohm R."/>
            <person name="Sun H."/>
            <person name="Tunlid A."/>
            <person name="Henrissat B."/>
            <person name="Grigoriev I.V."/>
            <person name="Hibbett D.S."/>
            <person name="Martin F."/>
        </authorList>
    </citation>
    <scope>NUCLEOTIDE SEQUENCE [LARGE SCALE GENOMIC DNA]</scope>
    <source>
        <strain evidence="2 3">FD-317 M1</strain>
    </source>
</reference>
<dbReference type="EMBL" id="KN834776">
    <property type="protein sequence ID" value="KIK60212.1"/>
    <property type="molecule type" value="Genomic_DNA"/>
</dbReference>
<dbReference type="HOGENOM" id="CLU_1299850_0_0_1"/>
<dbReference type="OrthoDB" id="5569250at2759"/>
<evidence type="ECO:0000313" key="2">
    <source>
        <dbReference type="EMBL" id="KIK60212.1"/>
    </source>
</evidence>
<evidence type="ECO:0000313" key="3">
    <source>
        <dbReference type="Proteomes" id="UP000053593"/>
    </source>
</evidence>
<gene>
    <name evidence="2" type="ORF">GYMLUDRAFT_43956</name>
</gene>
<dbReference type="InterPro" id="IPR040976">
    <property type="entry name" value="Pkinase_fungal"/>
</dbReference>
<name>A0A0D0CNC1_9AGAR</name>